<gene>
    <name evidence="2" type="ORF">CPAG_00556</name>
</gene>
<organism evidence="2 3">
    <name type="scientific">Coccidioides posadasii RMSCC 3488</name>
    <dbReference type="NCBI Taxonomy" id="454284"/>
    <lineage>
        <taxon>Eukaryota</taxon>
        <taxon>Fungi</taxon>
        <taxon>Dikarya</taxon>
        <taxon>Ascomycota</taxon>
        <taxon>Pezizomycotina</taxon>
        <taxon>Eurotiomycetes</taxon>
        <taxon>Eurotiomycetidae</taxon>
        <taxon>Onygenales</taxon>
        <taxon>Onygenaceae</taxon>
        <taxon>Coccidioides</taxon>
    </lineage>
</organism>
<evidence type="ECO:0000256" key="1">
    <source>
        <dbReference type="SAM" id="MobiDB-lite"/>
    </source>
</evidence>
<protein>
    <submittedName>
        <fullName evidence="2">Uncharacterized protein</fullName>
    </submittedName>
</protein>
<evidence type="ECO:0000313" key="2">
    <source>
        <dbReference type="EMBL" id="KMM64204.1"/>
    </source>
</evidence>
<dbReference type="AlphaFoldDB" id="A0A0J6F5I1"/>
<reference evidence="3" key="2">
    <citation type="journal article" date="2009" name="Genome Res.">
        <title>Comparative genomic analyses of the human fungal pathogens Coccidioides and their relatives.</title>
        <authorList>
            <person name="Sharpton T.J."/>
            <person name="Stajich J.E."/>
            <person name="Rounsley S.D."/>
            <person name="Gardner M.J."/>
            <person name="Wortman J.R."/>
            <person name="Jordar V.S."/>
            <person name="Maiti R."/>
            <person name="Kodira C.D."/>
            <person name="Neafsey D.E."/>
            <person name="Zeng Q."/>
            <person name="Hung C.-Y."/>
            <person name="McMahan C."/>
            <person name="Muszewska A."/>
            <person name="Grynberg M."/>
            <person name="Mandel M.A."/>
            <person name="Kellner E.M."/>
            <person name="Barker B.M."/>
            <person name="Galgiani J.N."/>
            <person name="Orbach M.J."/>
            <person name="Kirkland T.N."/>
            <person name="Cole G.T."/>
            <person name="Henn M.R."/>
            <person name="Birren B.W."/>
            <person name="Taylor J.W."/>
        </authorList>
    </citation>
    <scope>NUCLEOTIDE SEQUENCE [LARGE SCALE GENOMIC DNA]</scope>
    <source>
        <strain evidence="3">RMSCC 3488</strain>
    </source>
</reference>
<dbReference type="VEuPathDB" id="FungiDB:CPAG_00556"/>
<evidence type="ECO:0000313" key="3">
    <source>
        <dbReference type="Proteomes" id="UP000054567"/>
    </source>
</evidence>
<reference evidence="3" key="3">
    <citation type="journal article" date="2010" name="Genome Res.">
        <title>Population genomic sequencing of Coccidioides fungi reveals recent hybridization and transposon control.</title>
        <authorList>
            <person name="Neafsey D.E."/>
            <person name="Barker B.M."/>
            <person name="Sharpton T.J."/>
            <person name="Stajich J.E."/>
            <person name="Park D.J."/>
            <person name="Whiston E."/>
            <person name="Hung C.-Y."/>
            <person name="McMahan C."/>
            <person name="White J."/>
            <person name="Sykes S."/>
            <person name="Heiman D."/>
            <person name="Young S."/>
            <person name="Zeng Q."/>
            <person name="Abouelleil A."/>
            <person name="Aftuck L."/>
            <person name="Bessette D."/>
            <person name="Brown A."/>
            <person name="FitzGerald M."/>
            <person name="Lui A."/>
            <person name="Macdonald J.P."/>
            <person name="Priest M."/>
            <person name="Orbach M.J."/>
            <person name="Galgiani J.N."/>
            <person name="Kirkland T.N."/>
            <person name="Cole G.T."/>
            <person name="Birren B.W."/>
            <person name="Henn M.R."/>
            <person name="Taylor J.W."/>
            <person name="Rounsley S.D."/>
        </authorList>
    </citation>
    <scope>NUCLEOTIDE SEQUENCE [LARGE SCALE GENOMIC DNA]</scope>
    <source>
        <strain evidence="3">RMSCC 3488</strain>
    </source>
</reference>
<reference evidence="2 3" key="1">
    <citation type="submission" date="2007-06" db="EMBL/GenBank/DDBJ databases">
        <title>The Genome Sequence of Coccidioides posadasii RMSCC_3488.</title>
        <authorList>
            <consortium name="Coccidioides Genome Resources Consortium"/>
            <consortium name="The Broad Institute Genome Sequencing Platform"/>
            <person name="Henn M.R."/>
            <person name="Sykes S."/>
            <person name="Young S."/>
            <person name="Jaffe D."/>
            <person name="Berlin A."/>
            <person name="Alvarez P."/>
            <person name="Butler J."/>
            <person name="Gnerre S."/>
            <person name="Grabherr M."/>
            <person name="Mauceli E."/>
            <person name="Brockman W."/>
            <person name="Kodira C."/>
            <person name="Alvarado L."/>
            <person name="Zeng Q."/>
            <person name="Crawford M."/>
            <person name="Antoine C."/>
            <person name="Devon K."/>
            <person name="Galgiani J."/>
            <person name="Orsborn K."/>
            <person name="Lewis M.L."/>
            <person name="Nusbaum C."/>
            <person name="Galagan J."/>
            <person name="Birren B."/>
        </authorList>
    </citation>
    <scope>NUCLEOTIDE SEQUENCE [LARGE SCALE GENOMIC DNA]</scope>
    <source>
        <strain evidence="2 3">RMSCC 3488</strain>
    </source>
</reference>
<dbReference type="Proteomes" id="UP000054567">
    <property type="component" value="Unassembled WGS sequence"/>
</dbReference>
<dbReference type="EMBL" id="DS268109">
    <property type="protein sequence ID" value="KMM64204.1"/>
    <property type="molecule type" value="Genomic_DNA"/>
</dbReference>
<name>A0A0J6F5I1_COCPO</name>
<accession>A0A0J6F5I1</accession>
<feature type="region of interest" description="Disordered" evidence="1">
    <location>
        <begin position="33"/>
        <end position="62"/>
    </location>
</feature>
<proteinExistence type="predicted"/>
<sequence length="114" mass="12848">MYLWICGWLPEGDLALENKRGGDGQFQELLIQDDGRPAHPHPVSPGYSVQTTHQEEGENPHFSAPLLSLLNSHSHSHSHSHFHTLPLVSFFSLPWCVPFKVRQKLGEQPSFSRG</sequence>